<name>A0A1G6HGR6_9BACT</name>
<dbReference type="EMBL" id="FMYP01000010">
    <property type="protein sequence ID" value="SDB93401.1"/>
    <property type="molecule type" value="Genomic_DNA"/>
</dbReference>
<sequence length="39" mass="4585">MCKKGIRKRPTALLIVQTKLLFLDSRFVFMCIIHFDIST</sequence>
<evidence type="ECO:0000313" key="1">
    <source>
        <dbReference type="EMBL" id="SDB93401.1"/>
    </source>
</evidence>
<dbReference type="AlphaFoldDB" id="A0A1G6HGR6"/>
<reference evidence="1 2" key="1">
    <citation type="submission" date="2016-09" db="EMBL/GenBank/DDBJ databases">
        <authorList>
            <person name="Capua I."/>
            <person name="De Benedictis P."/>
            <person name="Joannis T."/>
            <person name="Lombin L.H."/>
            <person name="Cattoli G."/>
        </authorList>
    </citation>
    <scope>NUCLEOTIDE SEQUENCE [LARGE SCALE GENOMIC DNA]</scope>
    <source>
        <strain evidence="1 2">A7P-90m</strain>
    </source>
</reference>
<organism evidence="1 2">
    <name type="scientific">Williamwhitmania taraxaci</name>
    <dbReference type="NCBI Taxonomy" id="1640674"/>
    <lineage>
        <taxon>Bacteria</taxon>
        <taxon>Pseudomonadati</taxon>
        <taxon>Bacteroidota</taxon>
        <taxon>Bacteroidia</taxon>
        <taxon>Bacteroidales</taxon>
        <taxon>Williamwhitmaniaceae</taxon>
        <taxon>Williamwhitmania</taxon>
    </lineage>
</organism>
<evidence type="ECO:0000313" key="2">
    <source>
        <dbReference type="Proteomes" id="UP000199452"/>
    </source>
</evidence>
<dbReference type="Proteomes" id="UP000199452">
    <property type="component" value="Unassembled WGS sequence"/>
</dbReference>
<protein>
    <submittedName>
        <fullName evidence="1">Uncharacterized protein</fullName>
    </submittedName>
</protein>
<accession>A0A1G6HGR6</accession>
<proteinExistence type="predicted"/>
<gene>
    <name evidence="1" type="ORF">SAMN05216323_101073</name>
</gene>
<keyword evidence="2" id="KW-1185">Reference proteome</keyword>